<dbReference type="NCBIfam" id="NF004925">
    <property type="entry name" value="PRK06285.1"/>
    <property type="match status" value="1"/>
</dbReference>
<dbReference type="SMART" id="SM00830">
    <property type="entry name" value="CM_2"/>
    <property type="match status" value="1"/>
</dbReference>
<name>A0A8T3VJV7_9EURY</name>
<accession>A0A8T3VJV7</accession>
<dbReference type="PROSITE" id="PS51168">
    <property type="entry name" value="CHORISMATE_MUT_2"/>
    <property type="match status" value="1"/>
</dbReference>
<dbReference type="GO" id="GO:0046417">
    <property type="term" value="P:chorismate metabolic process"/>
    <property type="evidence" value="ECO:0007669"/>
    <property type="project" value="InterPro"/>
</dbReference>
<evidence type="ECO:0000256" key="1">
    <source>
        <dbReference type="ARBA" id="ARBA00023235"/>
    </source>
</evidence>
<dbReference type="InterPro" id="IPR051331">
    <property type="entry name" value="Chorismate_mutase-related"/>
</dbReference>
<dbReference type="InterPro" id="IPR036263">
    <property type="entry name" value="Chorismate_II_sf"/>
</dbReference>
<proteinExistence type="predicted"/>
<dbReference type="InterPro" id="IPR036979">
    <property type="entry name" value="CM_dom_sf"/>
</dbReference>
<evidence type="ECO:0000313" key="3">
    <source>
        <dbReference type="EMBL" id="MBE6505061.1"/>
    </source>
</evidence>
<feature type="domain" description="Chorismate mutase" evidence="2">
    <location>
        <begin position="14"/>
        <end position="105"/>
    </location>
</feature>
<sequence>MRNENEIKSLNNKEEAENLLKESRNRIDEIDNDLFDLICQRTSIAKDIALAKDYLGMPIYDKTREDAIYAKVEKLSEENGIDIEIIDQIVNMLTILSKNEQKELLRRNVDG</sequence>
<dbReference type="Pfam" id="PF01817">
    <property type="entry name" value="CM_2"/>
    <property type="match status" value="1"/>
</dbReference>
<dbReference type="PANTHER" id="PTHR38041">
    <property type="entry name" value="CHORISMATE MUTASE"/>
    <property type="match status" value="1"/>
</dbReference>
<dbReference type="Gene3D" id="1.20.59.10">
    <property type="entry name" value="Chorismate mutase"/>
    <property type="match status" value="1"/>
</dbReference>
<comment type="caution">
    <text evidence="3">The sequence shown here is derived from an EMBL/GenBank/DDBJ whole genome shotgun (WGS) entry which is preliminary data.</text>
</comment>
<dbReference type="GO" id="GO:0004106">
    <property type="term" value="F:chorismate mutase activity"/>
    <property type="evidence" value="ECO:0007669"/>
    <property type="project" value="InterPro"/>
</dbReference>
<dbReference type="GO" id="GO:0009697">
    <property type="term" value="P:salicylic acid biosynthetic process"/>
    <property type="evidence" value="ECO:0007669"/>
    <property type="project" value="TreeGrafter"/>
</dbReference>
<dbReference type="EMBL" id="SUTE01000037">
    <property type="protein sequence ID" value="MBE6505061.1"/>
    <property type="molecule type" value="Genomic_DNA"/>
</dbReference>
<dbReference type="PANTHER" id="PTHR38041:SF1">
    <property type="entry name" value="CHORISMATE MUTASE"/>
    <property type="match status" value="1"/>
</dbReference>
<keyword evidence="1" id="KW-0413">Isomerase</keyword>
<dbReference type="AlphaFoldDB" id="A0A8T3VJV7"/>
<evidence type="ECO:0000313" key="4">
    <source>
        <dbReference type="Proteomes" id="UP000762703"/>
    </source>
</evidence>
<reference evidence="3" key="1">
    <citation type="submission" date="2019-04" db="EMBL/GenBank/DDBJ databases">
        <title>Evolution of Biomass-Degrading Anaerobic Consortia Revealed by Metagenomics.</title>
        <authorList>
            <person name="Peng X."/>
        </authorList>
    </citation>
    <scope>NUCLEOTIDE SEQUENCE</scope>
    <source>
        <strain evidence="3">SIG12</strain>
    </source>
</reference>
<dbReference type="InterPro" id="IPR002701">
    <property type="entry name" value="CM_II_prokaryot"/>
</dbReference>
<dbReference type="SUPFAM" id="SSF48600">
    <property type="entry name" value="Chorismate mutase II"/>
    <property type="match status" value="1"/>
</dbReference>
<organism evidence="3 4">
    <name type="scientific">Methanobrevibacter millerae</name>
    <dbReference type="NCBI Taxonomy" id="230361"/>
    <lineage>
        <taxon>Archaea</taxon>
        <taxon>Methanobacteriati</taxon>
        <taxon>Methanobacteriota</taxon>
        <taxon>Methanomada group</taxon>
        <taxon>Methanobacteria</taxon>
        <taxon>Methanobacteriales</taxon>
        <taxon>Methanobacteriaceae</taxon>
        <taxon>Methanobrevibacter</taxon>
    </lineage>
</organism>
<gene>
    <name evidence="3" type="ORF">E7Z73_04850</name>
</gene>
<protein>
    <submittedName>
        <fullName evidence="3">Chorismate mutase</fullName>
    </submittedName>
</protein>
<dbReference type="Proteomes" id="UP000762703">
    <property type="component" value="Unassembled WGS sequence"/>
</dbReference>
<dbReference type="RefSeq" id="WP_303736702.1">
    <property type="nucleotide sequence ID" value="NZ_SUTE01000037.1"/>
</dbReference>
<evidence type="ECO:0000259" key="2">
    <source>
        <dbReference type="PROSITE" id="PS51168"/>
    </source>
</evidence>